<name>A0A409W350_9AGAR</name>
<feature type="region of interest" description="Disordered" evidence="1">
    <location>
        <begin position="38"/>
        <end position="60"/>
    </location>
</feature>
<reference evidence="2 3" key="1">
    <citation type="journal article" date="2018" name="Evol. Lett.">
        <title>Horizontal gene cluster transfer increased hallucinogenic mushroom diversity.</title>
        <authorList>
            <person name="Reynolds H.T."/>
            <person name="Vijayakumar V."/>
            <person name="Gluck-Thaler E."/>
            <person name="Korotkin H.B."/>
            <person name="Matheny P.B."/>
            <person name="Slot J.C."/>
        </authorList>
    </citation>
    <scope>NUCLEOTIDE SEQUENCE [LARGE SCALE GENOMIC DNA]</scope>
    <source>
        <strain evidence="2 3">SRW20</strain>
    </source>
</reference>
<sequence>MCQRHRQLWKISHLDSSNSAYNLATRFCEHEDHEKIQKANSTSIEDKPFRLSKTHTPDII</sequence>
<evidence type="ECO:0000313" key="2">
    <source>
        <dbReference type="EMBL" id="PPQ72888.1"/>
    </source>
</evidence>
<dbReference type="Proteomes" id="UP000284706">
    <property type="component" value="Unassembled WGS sequence"/>
</dbReference>
<evidence type="ECO:0000256" key="1">
    <source>
        <dbReference type="SAM" id="MobiDB-lite"/>
    </source>
</evidence>
<evidence type="ECO:0000313" key="3">
    <source>
        <dbReference type="Proteomes" id="UP000284706"/>
    </source>
</evidence>
<proteinExistence type="predicted"/>
<organism evidence="2 3">
    <name type="scientific">Gymnopilus dilepis</name>
    <dbReference type="NCBI Taxonomy" id="231916"/>
    <lineage>
        <taxon>Eukaryota</taxon>
        <taxon>Fungi</taxon>
        <taxon>Dikarya</taxon>
        <taxon>Basidiomycota</taxon>
        <taxon>Agaricomycotina</taxon>
        <taxon>Agaricomycetes</taxon>
        <taxon>Agaricomycetidae</taxon>
        <taxon>Agaricales</taxon>
        <taxon>Agaricineae</taxon>
        <taxon>Hymenogastraceae</taxon>
        <taxon>Gymnopilus</taxon>
    </lineage>
</organism>
<comment type="caution">
    <text evidence="2">The sequence shown here is derived from an EMBL/GenBank/DDBJ whole genome shotgun (WGS) entry which is preliminary data.</text>
</comment>
<keyword evidence="3" id="KW-1185">Reference proteome</keyword>
<dbReference type="AlphaFoldDB" id="A0A409W350"/>
<dbReference type="EMBL" id="NHYE01005434">
    <property type="protein sequence ID" value="PPQ72888.1"/>
    <property type="molecule type" value="Genomic_DNA"/>
</dbReference>
<gene>
    <name evidence="2" type="ORF">CVT26_003509</name>
</gene>
<accession>A0A409W350</accession>
<dbReference type="InParanoid" id="A0A409W350"/>
<protein>
    <submittedName>
        <fullName evidence="2">Uncharacterized protein</fullName>
    </submittedName>
</protein>